<organism evidence="1 2">
    <name type="scientific">Pseudomonas syringae pv. cerasicola</name>
    <dbReference type="NCBI Taxonomy" id="264451"/>
    <lineage>
        <taxon>Bacteria</taxon>
        <taxon>Pseudomonadati</taxon>
        <taxon>Pseudomonadota</taxon>
        <taxon>Gammaproteobacteria</taxon>
        <taxon>Pseudomonadales</taxon>
        <taxon>Pseudomonadaceae</taxon>
        <taxon>Pseudomonas</taxon>
        <taxon>Pseudomonas syringae</taxon>
    </lineage>
</organism>
<dbReference type="PANTHER" id="PTHR32196">
    <property type="entry name" value="ABC TRANSPORTER PERMEASE PROTEIN YPHD-RELATED-RELATED"/>
    <property type="match status" value="1"/>
</dbReference>
<gene>
    <name evidence="1" type="ORF">ALO50_02588</name>
</gene>
<dbReference type="EMBL" id="LJQA01000949">
    <property type="protein sequence ID" value="KPW79072.1"/>
    <property type="molecule type" value="Genomic_DNA"/>
</dbReference>
<dbReference type="PATRIC" id="fig|264451.4.peg.3571"/>
<dbReference type="AlphaFoldDB" id="A0A0P9P3Z6"/>
<dbReference type="Proteomes" id="UP000050356">
    <property type="component" value="Unassembled WGS sequence"/>
</dbReference>
<accession>A0A0P9P3Z6</accession>
<reference evidence="1 2" key="1">
    <citation type="submission" date="2015-09" db="EMBL/GenBank/DDBJ databases">
        <title>Genome announcement of multiple Pseudomonas syringae strains.</title>
        <authorList>
            <person name="Thakur S."/>
            <person name="Wang P.W."/>
            <person name="Gong Y."/>
            <person name="Weir B.S."/>
            <person name="Guttman D.S."/>
        </authorList>
    </citation>
    <scope>NUCLEOTIDE SEQUENCE [LARGE SCALE GENOMIC DNA]</scope>
    <source>
        <strain evidence="1 2">ICMP17524</strain>
    </source>
</reference>
<proteinExistence type="predicted"/>
<dbReference type="GO" id="GO:0005886">
    <property type="term" value="C:plasma membrane"/>
    <property type="evidence" value="ECO:0007669"/>
    <property type="project" value="TreeGrafter"/>
</dbReference>
<name>A0A0P9P3Z6_PSESX</name>
<comment type="caution">
    <text evidence="1">The sequence shown here is derived from an EMBL/GenBank/DDBJ whole genome shotgun (WGS) entry which is preliminary data.</text>
</comment>
<protein>
    <submittedName>
        <fullName evidence="1">Ribose ABC transporter permease</fullName>
    </submittedName>
</protein>
<sequence length="109" mass="11023">MSTLETSVIQVGDPSQRWLVRLAQRGSLLVFLAILLGFAVSAPNFLSIGNISNVFAQSAVLGILALGLTCVVIGGGSNVVSGGLDLSLAANLGLCAAVYSSLNNAGFEA</sequence>
<evidence type="ECO:0000313" key="2">
    <source>
        <dbReference type="Proteomes" id="UP000050356"/>
    </source>
</evidence>
<evidence type="ECO:0000313" key="1">
    <source>
        <dbReference type="EMBL" id="KPW79072.1"/>
    </source>
</evidence>